<keyword evidence="3" id="KW-1185">Reference proteome</keyword>
<reference evidence="3" key="2">
    <citation type="submission" date="2015-01" db="EMBL/GenBank/DDBJ databases">
        <title>Evolutionary Origins and Diversification of the Mycorrhizal Mutualists.</title>
        <authorList>
            <consortium name="DOE Joint Genome Institute"/>
            <consortium name="Mycorrhizal Genomics Consortium"/>
            <person name="Kohler A."/>
            <person name="Kuo A."/>
            <person name="Nagy L.G."/>
            <person name="Floudas D."/>
            <person name="Copeland A."/>
            <person name="Barry K.W."/>
            <person name="Cichocki N."/>
            <person name="Veneault-Fourrey C."/>
            <person name="LaButti K."/>
            <person name="Lindquist E.A."/>
            <person name="Lipzen A."/>
            <person name="Lundell T."/>
            <person name="Morin E."/>
            <person name="Murat C."/>
            <person name="Riley R."/>
            <person name="Ohm R."/>
            <person name="Sun H."/>
            <person name="Tunlid A."/>
            <person name="Henrissat B."/>
            <person name="Grigoriev I.V."/>
            <person name="Hibbett D.S."/>
            <person name="Martin F."/>
        </authorList>
    </citation>
    <scope>NUCLEOTIDE SEQUENCE [LARGE SCALE GENOMIC DNA]</scope>
    <source>
        <strain evidence="3">ATCC 200175</strain>
    </source>
</reference>
<dbReference type="EMBL" id="KN820167">
    <property type="protein sequence ID" value="KIJ06768.1"/>
    <property type="molecule type" value="Genomic_DNA"/>
</dbReference>
<reference evidence="2 3" key="1">
    <citation type="submission" date="2014-06" db="EMBL/GenBank/DDBJ databases">
        <authorList>
            <consortium name="DOE Joint Genome Institute"/>
            <person name="Kuo A."/>
            <person name="Kohler A."/>
            <person name="Nagy L.G."/>
            <person name="Floudas D."/>
            <person name="Copeland A."/>
            <person name="Barry K.W."/>
            <person name="Cichocki N."/>
            <person name="Veneault-Fourrey C."/>
            <person name="LaButti K."/>
            <person name="Lindquist E.A."/>
            <person name="Lipzen A."/>
            <person name="Lundell T."/>
            <person name="Morin E."/>
            <person name="Murat C."/>
            <person name="Sun H."/>
            <person name="Tunlid A."/>
            <person name="Henrissat B."/>
            <person name="Grigoriev I.V."/>
            <person name="Hibbett D.S."/>
            <person name="Martin F."/>
            <person name="Nordberg H.P."/>
            <person name="Cantor M.N."/>
            <person name="Hua S.X."/>
        </authorList>
    </citation>
    <scope>NUCLEOTIDE SEQUENCE [LARGE SCALE GENOMIC DNA]</scope>
    <source>
        <strain evidence="2 3">ATCC 200175</strain>
    </source>
</reference>
<evidence type="ECO:0000313" key="3">
    <source>
        <dbReference type="Proteomes" id="UP000053647"/>
    </source>
</evidence>
<protein>
    <submittedName>
        <fullName evidence="2">Uncharacterized protein</fullName>
    </submittedName>
</protein>
<gene>
    <name evidence="2" type="ORF">PAXINDRAFT_20029</name>
</gene>
<dbReference type="OrthoDB" id="3350812at2759"/>
<sequence length="92" mass="9779">MEVNNNQSPQCGATNDVVNVMYNVCIASAEVTLALRTYALWSRNRRVLAILIGLLVVFIIAAGLVGAMGKFSLPGDSGLPYGESFLVSQAMS</sequence>
<name>A0A0C9T633_PAXIN</name>
<organism evidence="2 3">
    <name type="scientific">Paxillus involutus ATCC 200175</name>
    <dbReference type="NCBI Taxonomy" id="664439"/>
    <lineage>
        <taxon>Eukaryota</taxon>
        <taxon>Fungi</taxon>
        <taxon>Dikarya</taxon>
        <taxon>Basidiomycota</taxon>
        <taxon>Agaricomycotina</taxon>
        <taxon>Agaricomycetes</taxon>
        <taxon>Agaricomycetidae</taxon>
        <taxon>Boletales</taxon>
        <taxon>Paxilineae</taxon>
        <taxon>Paxillaceae</taxon>
        <taxon>Paxillus</taxon>
    </lineage>
</organism>
<keyword evidence="1" id="KW-0812">Transmembrane</keyword>
<dbReference type="HOGENOM" id="CLU_2413914_0_0_1"/>
<keyword evidence="1" id="KW-1133">Transmembrane helix</keyword>
<proteinExistence type="predicted"/>
<feature type="transmembrane region" description="Helical" evidence="1">
    <location>
        <begin position="48"/>
        <end position="69"/>
    </location>
</feature>
<evidence type="ECO:0000256" key="1">
    <source>
        <dbReference type="SAM" id="Phobius"/>
    </source>
</evidence>
<evidence type="ECO:0000313" key="2">
    <source>
        <dbReference type="EMBL" id="KIJ06768.1"/>
    </source>
</evidence>
<accession>A0A0C9T633</accession>
<keyword evidence="1" id="KW-0472">Membrane</keyword>
<dbReference type="Proteomes" id="UP000053647">
    <property type="component" value="Unassembled WGS sequence"/>
</dbReference>
<dbReference type="AlphaFoldDB" id="A0A0C9T633"/>